<organism evidence="4 5">
    <name type="scientific">Uliginosibacterium aquaticum</name>
    <dbReference type="NCBI Taxonomy" id="2731212"/>
    <lineage>
        <taxon>Bacteria</taxon>
        <taxon>Pseudomonadati</taxon>
        <taxon>Pseudomonadota</taxon>
        <taxon>Betaproteobacteria</taxon>
        <taxon>Rhodocyclales</taxon>
        <taxon>Zoogloeaceae</taxon>
        <taxon>Uliginosibacterium</taxon>
    </lineage>
</organism>
<dbReference type="EC" id="2.7.7.65" evidence="1"/>
<dbReference type="SMART" id="SM00267">
    <property type="entry name" value="GGDEF"/>
    <property type="match status" value="1"/>
</dbReference>
<dbReference type="PROSITE" id="PS50887">
    <property type="entry name" value="GGDEF"/>
    <property type="match status" value="1"/>
</dbReference>
<dbReference type="Pfam" id="PF00990">
    <property type="entry name" value="GGDEF"/>
    <property type="match status" value="1"/>
</dbReference>
<dbReference type="SUPFAM" id="SSF55073">
    <property type="entry name" value="Nucleotide cyclase"/>
    <property type="match status" value="1"/>
</dbReference>
<evidence type="ECO:0000256" key="1">
    <source>
        <dbReference type="ARBA" id="ARBA00012528"/>
    </source>
</evidence>
<accession>A0ABX2IB72</accession>
<evidence type="ECO:0000256" key="2">
    <source>
        <dbReference type="ARBA" id="ARBA00034247"/>
    </source>
</evidence>
<comment type="caution">
    <text evidence="4">The sequence shown here is derived from an EMBL/GenBank/DDBJ whole genome shotgun (WGS) entry which is preliminary data.</text>
</comment>
<dbReference type="NCBIfam" id="TIGR00254">
    <property type="entry name" value="GGDEF"/>
    <property type="match status" value="1"/>
</dbReference>
<gene>
    <name evidence="4" type="ORF">HJ583_000120</name>
</gene>
<protein>
    <recommendedName>
        <fullName evidence="1">diguanylate cyclase</fullName>
        <ecNumber evidence="1">2.7.7.65</ecNumber>
    </recommendedName>
</protein>
<comment type="catalytic activity">
    <reaction evidence="2">
        <text>2 GTP = 3',3'-c-di-GMP + 2 diphosphate</text>
        <dbReference type="Rhea" id="RHEA:24898"/>
        <dbReference type="ChEBI" id="CHEBI:33019"/>
        <dbReference type="ChEBI" id="CHEBI:37565"/>
        <dbReference type="ChEBI" id="CHEBI:58805"/>
        <dbReference type="EC" id="2.7.7.65"/>
    </reaction>
</comment>
<dbReference type="Proteomes" id="UP000778523">
    <property type="component" value="Unassembled WGS sequence"/>
</dbReference>
<proteinExistence type="predicted"/>
<name>A0ABX2IB72_9RHOO</name>
<dbReference type="InterPro" id="IPR043128">
    <property type="entry name" value="Rev_trsase/Diguanyl_cyclase"/>
</dbReference>
<evidence type="ECO:0000259" key="3">
    <source>
        <dbReference type="PROSITE" id="PS50887"/>
    </source>
</evidence>
<dbReference type="CDD" id="cd01949">
    <property type="entry name" value="GGDEF"/>
    <property type="match status" value="1"/>
</dbReference>
<dbReference type="InterPro" id="IPR029787">
    <property type="entry name" value="Nucleotide_cyclase"/>
</dbReference>
<evidence type="ECO:0000313" key="4">
    <source>
        <dbReference type="EMBL" id="NSL53418.1"/>
    </source>
</evidence>
<dbReference type="Gene3D" id="3.30.70.270">
    <property type="match status" value="1"/>
</dbReference>
<keyword evidence="5" id="KW-1185">Reference proteome</keyword>
<feature type="domain" description="GGDEF" evidence="3">
    <location>
        <begin position="156"/>
        <end position="291"/>
    </location>
</feature>
<dbReference type="EMBL" id="JABCSC020000001">
    <property type="protein sequence ID" value="NSL53418.1"/>
    <property type="molecule type" value="Genomic_DNA"/>
</dbReference>
<reference evidence="4 5" key="1">
    <citation type="submission" date="2020-06" db="EMBL/GenBank/DDBJ databases">
        <title>Draft genome of Uliginosibacterium sp. IMCC34675.</title>
        <authorList>
            <person name="Song J."/>
        </authorList>
    </citation>
    <scope>NUCLEOTIDE SEQUENCE [LARGE SCALE GENOMIC DNA]</scope>
    <source>
        <strain evidence="4 5">IMCC34675</strain>
    </source>
</reference>
<sequence>MLPLDPQLFRLFLEALDAPALLLDADGEILFANPAWQISPRVSGAVGQPWPGQNYFTLLNAAAGSGDRSAGAAAEALSQLAEEGGEGFSQDYFSKGPEAHDYYHLKAWRIEYAGEVVLAVLHSPQLQHDALTGLATRQLFALSLGAELGRARRQKQPLSLLMLNTDHLRTINELHGTRIGDECLIAIATLLREHARRPADLVARYGGDEFVVLLGDTPGTEARRIAEAMRAEVEGLHIAAGPQHLLSVSIGVADGAPGLRHISEAMLIEAAEVALYRARRRGQNRVVWAQTEPDLLTTLLKS</sequence>
<dbReference type="InterPro" id="IPR000160">
    <property type="entry name" value="GGDEF_dom"/>
</dbReference>
<evidence type="ECO:0000313" key="5">
    <source>
        <dbReference type="Proteomes" id="UP000778523"/>
    </source>
</evidence>
<dbReference type="InterPro" id="IPR050469">
    <property type="entry name" value="Diguanylate_Cyclase"/>
</dbReference>
<dbReference type="PANTHER" id="PTHR45138">
    <property type="entry name" value="REGULATORY COMPONENTS OF SENSORY TRANSDUCTION SYSTEM"/>
    <property type="match status" value="1"/>
</dbReference>
<dbReference type="PANTHER" id="PTHR45138:SF9">
    <property type="entry name" value="DIGUANYLATE CYCLASE DGCM-RELATED"/>
    <property type="match status" value="1"/>
</dbReference>
<dbReference type="RefSeq" id="WP_170019437.1">
    <property type="nucleotide sequence ID" value="NZ_JABCSC020000001.1"/>
</dbReference>